<evidence type="ECO:0000256" key="11">
    <source>
        <dbReference type="ARBA" id="ARBA00048179"/>
    </source>
</evidence>
<evidence type="ECO:0000259" key="12">
    <source>
        <dbReference type="Pfam" id="PF09084"/>
    </source>
</evidence>
<dbReference type="Proteomes" id="UP000249198">
    <property type="component" value="Unassembled WGS sequence"/>
</dbReference>
<name>A0A2W5D6E7_9PSED</name>
<evidence type="ECO:0000256" key="6">
    <source>
        <dbReference type="ARBA" id="ARBA00022723"/>
    </source>
</evidence>
<dbReference type="Gene3D" id="3.40.190.10">
    <property type="entry name" value="Periplasmic binding protein-like II"/>
    <property type="match status" value="2"/>
</dbReference>
<dbReference type="Pfam" id="PF09084">
    <property type="entry name" value="NMT1"/>
    <property type="match status" value="1"/>
</dbReference>
<keyword evidence="7" id="KW-0663">Pyridoxal phosphate</keyword>
<keyword evidence="9" id="KW-0408">Iron</keyword>
<gene>
    <name evidence="13" type="ORF">DI599_04305</name>
</gene>
<dbReference type="PANTHER" id="PTHR31528">
    <property type="entry name" value="4-AMINO-5-HYDROXYMETHYL-2-METHYLPYRIMIDINE PHOSPHATE SYNTHASE THI11-RELATED"/>
    <property type="match status" value="1"/>
</dbReference>
<sequence>MTENLTFTLRGVRQYRWVELVAMPKRSRMKYAPKALLAVGLGIALTQPVFAEDMPLKVVLDWAFEGPQAMWSAAAQSGCFGQKKLDVSIDRGFGSGDTISKVAAGSYDIGVADFGSIVAYNAKHPDNPLVAAFIVSDRSSASVNVLKSSGITSPKALEGKRIADTQGEASRVLFPAFAKENGIDPAKISWVNVSVNLRQASLVRGQADAAAGHILTVVNGLRALGVKKDEIFSMPFAEYGVDVPGNAVIAKPAWAQAHPQQMRDFLSCTVAGIKTTISDPKAAIASLKKYNSMLDADYEAEHLEFATHVAVLTPHVKQNGLSNIDPARLNRSIEQISEALGVERPLTSQVWTADYLPPQSELTVGAP</sequence>
<evidence type="ECO:0000256" key="1">
    <source>
        <dbReference type="ARBA" id="ARBA00003469"/>
    </source>
</evidence>
<dbReference type="GO" id="GO:0016740">
    <property type="term" value="F:transferase activity"/>
    <property type="evidence" value="ECO:0007669"/>
    <property type="project" value="UniProtKB-KW"/>
</dbReference>
<comment type="catalytic activity">
    <reaction evidence="11">
        <text>N(6)-(pyridoxal phosphate)-L-lysyl-[4-amino-5-hydroxymethyl-2-methylpyrimidine phosphate synthase] + L-histidyl-[4-amino-5-hydroxymethyl-2-methylpyrimidine phosphate synthase] + 2 Fe(3+) + 4 H2O = L-lysyl-[4-amino-5-hydroxymethyl-2-methylpyrimidine phosphate synthase] + (2S)-2-amino-5-hydroxy-4-oxopentanoyl-[4-amino-5-hydroxymethyl-2-methylpyrimidine phosphate synthase] + 4-amino-2-methyl-5-(phosphooxymethyl)pyrimidine + 3-oxopropanoate + 2 Fe(2+) + 2 H(+)</text>
        <dbReference type="Rhea" id="RHEA:65756"/>
        <dbReference type="Rhea" id="RHEA-COMP:16892"/>
        <dbReference type="Rhea" id="RHEA-COMP:16893"/>
        <dbReference type="Rhea" id="RHEA-COMP:16894"/>
        <dbReference type="Rhea" id="RHEA-COMP:16895"/>
        <dbReference type="ChEBI" id="CHEBI:15377"/>
        <dbReference type="ChEBI" id="CHEBI:15378"/>
        <dbReference type="ChEBI" id="CHEBI:29033"/>
        <dbReference type="ChEBI" id="CHEBI:29034"/>
        <dbReference type="ChEBI" id="CHEBI:29969"/>
        <dbReference type="ChEBI" id="CHEBI:29979"/>
        <dbReference type="ChEBI" id="CHEBI:33190"/>
        <dbReference type="ChEBI" id="CHEBI:58354"/>
        <dbReference type="ChEBI" id="CHEBI:143915"/>
        <dbReference type="ChEBI" id="CHEBI:157692"/>
    </reaction>
    <physiologicalReaction direction="left-to-right" evidence="11">
        <dbReference type="Rhea" id="RHEA:65757"/>
    </physiologicalReaction>
</comment>
<dbReference type="SUPFAM" id="SSF53850">
    <property type="entry name" value="Periplasmic binding protein-like II"/>
    <property type="match status" value="1"/>
</dbReference>
<dbReference type="InterPro" id="IPR027939">
    <property type="entry name" value="NMT1/THI5"/>
</dbReference>
<keyword evidence="8" id="KW-0784">Thiamine biosynthesis</keyword>
<accession>A0A2W5D6E7</accession>
<evidence type="ECO:0000256" key="9">
    <source>
        <dbReference type="ARBA" id="ARBA00023004"/>
    </source>
</evidence>
<evidence type="ECO:0000256" key="2">
    <source>
        <dbReference type="ARBA" id="ARBA00004948"/>
    </source>
</evidence>
<evidence type="ECO:0000313" key="14">
    <source>
        <dbReference type="Proteomes" id="UP000249198"/>
    </source>
</evidence>
<evidence type="ECO:0000256" key="7">
    <source>
        <dbReference type="ARBA" id="ARBA00022898"/>
    </source>
</evidence>
<evidence type="ECO:0000256" key="5">
    <source>
        <dbReference type="ARBA" id="ARBA00022679"/>
    </source>
</evidence>
<comment type="similarity">
    <text evidence="3">Belongs to the NMT1/THI5 family.</text>
</comment>
<organism evidence="13 14">
    <name type="scientific">Pseudomonas kuykendallii</name>
    <dbReference type="NCBI Taxonomy" id="1007099"/>
    <lineage>
        <taxon>Bacteria</taxon>
        <taxon>Pseudomonadati</taxon>
        <taxon>Pseudomonadota</taxon>
        <taxon>Gammaproteobacteria</taxon>
        <taxon>Pseudomonadales</taxon>
        <taxon>Pseudomonadaceae</taxon>
        <taxon>Pseudomonas</taxon>
    </lineage>
</organism>
<comment type="caution">
    <text evidence="13">The sequence shown here is derived from an EMBL/GenBank/DDBJ whole genome shotgun (WGS) entry which is preliminary data.</text>
</comment>
<keyword evidence="6" id="KW-0479">Metal-binding</keyword>
<evidence type="ECO:0000256" key="10">
    <source>
        <dbReference type="ARBA" id="ARBA00033171"/>
    </source>
</evidence>
<proteinExistence type="inferred from homology"/>
<comment type="subunit">
    <text evidence="4">Homodimer.</text>
</comment>
<keyword evidence="5" id="KW-0808">Transferase</keyword>
<dbReference type="GO" id="GO:0046872">
    <property type="term" value="F:metal ion binding"/>
    <property type="evidence" value="ECO:0007669"/>
    <property type="project" value="UniProtKB-KW"/>
</dbReference>
<evidence type="ECO:0000256" key="3">
    <source>
        <dbReference type="ARBA" id="ARBA00009406"/>
    </source>
</evidence>
<dbReference type="GO" id="GO:0009228">
    <property type="term" value="P:thiamine biosynthetic process"/>
    <property type="evidence" value="ECO:0007669"/>
    <property type="project" value="UniProtKB-KW"/>
</dbReference>
<evidence type="ECO:0000313" key="13">
    <source>
        <dbReference type="EMBL" id="PZP25843.1"/>
    </source>
</evidence>
<evidence type="ECO:0000256" key="4">
    <source>
        <dbReference type="ARBA" id="ARBA00011738"/>
    </source>
</evidence>
<protein>
    <recommendedName>
        <fullName evidence="10">Thiamine pyrimidine synthase</fullName>
    </recommendedName>
</protein>
<dbReference type="InterPro" id="IPR015168">
    <property type="entry name" value="SsuA/THI5"/>
</dbReference>
<dbReference type="PANTHER" id="PTHR31528:SF1">
    <property type="entry name" value="4-AMINO-5-HYDROXYMETHYL-2-METHYLPYRIMIDINE PHOSPHATE SYNTHASE THI11-RELATED"/>
    <property type="match status" value="1"/>
</dbReference>
<comment type="pathway">
    <text evidence="2">Cofactor biosynthesis; thiamine diphosphate biosynthesis.</text>
</comment>
<dbReference type="EMBL" id="QFOH01000004">
    <property type="protein sequence ID" value="PZP25843.1"/>
    <property type="molecule type" value="Genomic_DNA"/>
</dbReference>
<dbReference type="AlphaFoldDB" id="A0A2W5D6E7"/>
<evidence type="ECO:0000256" key="8">
    <source>
        <dbReference type="ARBA" id="ARBA00022977"/>
    </source>
</evidence>
<comment type="function">
    <text evidence="1">Responsible for the formation of the pyrimidine heterocycle in the thiamine biosynthesis pathway. Catalyzes the formation of hydroxymethylpyrimidine phosphate (HMP-P) from histidine and pyridoxal phosphate (PLP). The protein uses PLP and the active site histidine to form HMP-P, generating an inactive enzyme. The enzyme can only undergo a single turnover, which suggests it is a suicide enzyme.</text>
</comment>
<reference evidence="13 14" key="1">
    <citation type="submission" date="2017-08" db="EMBL/GenBank/DDBJ databases">
        <title>Infants hospitalized years apart are colonized by the same room-sourced microbial strains.</title>
        <authorList>
            <person name="Brooks B."/>
            <person name="Olm M.R."/>
            <person name="Firek B.A."/>
            <person name="Baker R."/>
            <person name="Thomas B.C."/>
            <person name="Morowitz M.J."/>
            <person name="Banfield J.F."/>
        </authorList>
    </citation>
    <scope>NUCLEOTIDE SEQUENCE [LARGE SCALE GENOMIC DNA]</scope>
    <source>
        <strain evidence="13">S2_009_000_R2_77</strain>
    </source>
</reference>
<feature type="domain" description="SsuA/THI5-like" evidence="12">
    <location>
        <begin position="73"/>
        <end position="283"/>
    </location>
</feature>